<evidence type="ECO:0000256" key="5">
    <source>
        <dbReference type="RuleBase" id="RU003915"/>
    </source>
</evidence>
<sequence>MAFVAVLFSGVGCKKDDDTTPSISADSIKKLNEKLITKYLADSGWTELFKKDTNNIYWRITDTNSIDNNMPIPGNYVITKYKGYLLDGVTKFDTSNSLKFRVGSYQVIKGWDFGIRRFKKGQKGILLIPSQMAYGTTGSGKTIPPNTPLRFDIQVLDISND</sequence>
<proteinExistence type="inferred from homology"/>
<evidence type="ECO:0000259" key="6">
    <source>
        <dbReference type="PROSITE" id="PS50059"/>
    </source>
</evidence>
<feature type="domain" description="PPIase FKBP-type" evidence="6">
    <location>
        <begin position="74"/>
        <end position="159"/>
    </location>
</feature>
<protein>
    <recommendedName>
        <fullName evidence="5">Peptidyl-prolyl cis-trans isomerase</fullName>
        <ecNumber evidence="5">5.2.1.8</ecNumber>
    </recommendedName>
</protein>
<evidence type="ECO:0000256" key="3">
    <source>
        <dbReference type="ARBA" id="ARBA00023235"/>
    </source>
</evidence>
<evidence type="ECO:0000256" key="4">
    <source>
        <dbReference type="PROSITE-ProRule" id="PRU00277"/>
    </source>
</evidence>
<name>A0A1I1KTD4_9BACT</name>
<comment type="catalytic activity">
    <reaction evidence="1 4 5">
        <text>[protein]-peptidylproline (omega=180) = [protein]-peptidylproline (omega=0)</text>
        <dbReference type="Rhea" id="RHEA:16237"/>
        <dbReference type="Rhea" id="RHEA-COMP:10747"/>
        <dbReference type="Rhea" id="RHEA-COMP:10748"/>
        <dbReference type="ChEBI" id="CHEBI:83833"/>
        <dbReference type="ChEBI" id="CHEBI:83834"/>
        <dbReference type="EC" id="5.2.1.8"/>
    </reaction>
</comment>
<dbReference type="Gene3D" id="3.10.50.40">
    <property type="match status" value="1"/>
</dbReference>
<gene>
    <name evidence="7" type="ORF">SAMN05421780_107129</name>
</gene>
<dbReference type="InterPro" id="IPR050689">
    <property type="entry name" value="FKBP-type_PPIase"/>
</dbReference>
<dbReference type="PANTHER" id="PTHR10516">
    <property type="entry name" value="PEPTIDYL-PROLYL CIS-TRANS ISOMERASE"/>
    <property type="match status" value="1"/>
</dbReference>
<dbReference type="AlphaFoldDB" id="A0A1I1KTD4"/>
<organism evidence="7 8">
    <name type="scientific">Flexibacter flexilis DSM 6793</name>
    <dbReference type="NCBI Taxonomy" id="927664"/>
    <lineage>
        <taxon>Bacteria</taxon>
        <taxon>Pseudomonadati</taxon>
        <taxon>Bacteroidota</taxon>
        <taxon>Cytophagia</taxon>
        <taxon>Cytophagales</taxon>
        <taxon>Flexibacteraceae</taxon>
        <taxon>Flexibacter</taxon>
    </lineage>
</organism>
<dbReference type="EMBL" id="FOLE01000007">
    <property type="protein sequence ID" value="SFC61958.1"/>
    <property type="molecule type" value="Genomic_DNA"/>
</dbReference>
<dbReference type="PANTHER" id="PTHR10516:SF443">
    <property type="entry name" value="FK506-BINDING PROTEIN 59-RELATED"/>
    <property type="match status" value="1"/>
</dbReference>
<dbReference type="Proteomes" id="UP000199514">
    <property type="component" value="Unassembled WGS sequence"/>
</dbReference>
<accession>A0A1I1KTD4</accession>
<dbReference type="PROSITE" id="PS50059">
    <property type="entry name" value="FKBP_PPIASE"/>
    <property type="match status" value="1"/>
</dbReference>
<keyword evidence="8" id="KW-1185">Reference proteome</keyword>
<dbReference type="InterPro" id="IPR046357">
    <property type="entry name" value="PPIase_dom_sf"/>
</dbReference>
<dbReference type="EC" id="5.2.1.8" evidence="5"/>
<evidence type="ECO:0000256" key="2">
    <source>
        <dbReference type="ARBA" id="ARBA00023110"/>
    </source>
</evidence>
<dbReference type="InterPro" id="IPR001179">
    <property type="entry name" value="PPIase_FKBP_dom"/>
</dbReference>
<dbReference type="SUPFAM" id="SSF54534">
    <property type="entry name" value="FKBP-like"/>
    <property type="match status" value="1"/>
</dbReference>
<dbReference type="STRING" id="927664.SAMN05421780_107129"/>
<dbReference type="Pfam" id="PF00254">
    <property type="entry name" value="FKBP_C"/>
    <property type="match status" value="1"/>
</dbReference>
<comment type="similarity">
    <text evidence="5">Belongs to the FKBP-type PPIase family.</text>
</comment>
<keyword evidence="3 4" id="KW-0413">Isomerase</keyword>
<evidence type="ECO:0000313" key="8">
    <source>
        <dbReference type="Proteomes" id="UP000199514"/>
    </source>
</evidence>
<reference evidence="7 8" key="1">
    <citation type="submission" date="2016-10" db="EMBL/GenBank/DDBJ databases">
        <authorList>
            <person name="de Groot N.N."/>
        </authorList>
    </citation>
    <scope>NUCLEOTIDE SEQUENCE [LARGE SCALE GENOMIC DNA]</scope>
    <source>
        <strain evidence="7 8">DSM 6793</strain>
    </source>
</reference>
<keyword evidence="2 4" id="KW-0697">Rotamase</keyword>
<evidence type="ECO:0000256" key="1">
    <source>
        <dbReference type="ARBA" id="ARBA00000971"/>
    </source>
</evidence>
<dbReference type="GO" id="GO:0003755">
    <property type="term" value="F:peptidyl-prolyl cis-trans isomerase activity"/>
    <property type="evidence" value="ECO:0007669"/>
    <property type="project" value="UniProtKB-UniRule"/>
</dbReference>
<evidence type="ECO:0000313" key="7">
    <source>
        <dbReference type="EMBL" id="SFC61958.1"/>
    </source>
</evidence>